<dbReference type="EMBL" id="BAAAGE010000003">
    <property type="protein sequence ID" value="GAA0726602.1"/>
    <property type="molecule type" value="Genomic_DNA"/>
</dbReference>
<feature type="transmembrane region" description="Helical" evidence="1">
    <location>
        <begin position="6"/>
        <end position="21"/>
    </location>
</feature>
<keyword evidence="1" id="KW-0812">Transmembrane</keyword>
<keyword evidence="1" id="KW-1133">Transmembrane helix</keyword>
<evidence type="ECO:0000313" key="3">
    <source>
        <dbReference type="Proteomes" id="UP001501758"/>
    </source>
</evidence>
<sequence length="48" mass="5743">MSFPWFWIAVGIGAVFVYLNVKKAKQDISNYKKENQEKTDENIHKNRR</sequence>
<evidence type="ECO:0000313" key="2">
    <source>
        <dbReference type="EMBL" id="GAA0726602.1"/>
    </source>
</evidence>
<protein>
    <recommendedName>
        <fullName evidence="4">Sporulation protein YhaL</fullName>
    </recommendedName>
</protein>
<proteinExistence type="predicted"/>
<accession>A0ABP3UAW6</accession>
<gene>
    <name evidence="2" type="ORF">GCM10009430_33750</name>
</gene>
<keyword evidence="3" id="KW-1185">Reference proteome</keyword>
<keyword evidence="1" id="KW-0472">Membrane</keyword>
<dbReference type="Proteomes" id="UP001501758">
    <property type="component" value="Unassembled WGS sequence"/>
</dbReference>
<evidence type="ECO:0000256" key="1">
    <source>
        <dbReference type="SAM" id="Phobius"/>
    </source>
</evidence>
<name>A0ABP3UAW6_9FLAO</name>
<evidence type="ECO:0008006" key="4">
    <source>
        <dbReference type="Google" id="ProtNLM"/>
    </source>
</evidence>
<reference evidence="3" key="1">
    <citation type="journal article" date="2019" name="Int. J. Syst. Evol. Microbiol.">
        <title>The Global Catalogue of Microorganisms (GCM) 10K type strain sequencing project: providing services to taxonomists for standard genome sequencing and annotation.</title>
        <authorList>
            <consortium name="The Broad Institute Genomics Platform"/>
            <consortium name="The Broad Institute Genome Sequencing Center for Infectious Disease"/>
            <person name="Wu L."/>
            <person name="Ma J."/>
        </authorList>
    </citation>
    <scope>NUCLEOTIDE SEQUENCE [LARGE SCALE GENOMIC DNA]</scope>
    <source>
        <strain evidence="3">JCM 15974</strain>
    </source>
</reference>
<comment type="caution">
    <text evidence="2">The sequence shown here is derived from an EMBL/GenBank/DDBJ whole genome shotgun (WGS) entry which is preliminary data.</text>
</comment>
<organism evidence="2 3">
    <name type="scientific">Aquimarina litoralis</name>
    <dbReference type="NCBI Taxonomy" id="584605"/>
    <lineage>
        <taxon>Bacteria</taxon>
        <taxon>Pseudomonadati</taxon>
        <taxon>Bacteroidota</taxon>
        <taxon>Flavobacteriia</taxon>
        <taxon>Flavobacteriales</taxon>
        <taxon>Flavobacteriaceae</taxon>
        <taxon>Aquimarina</taxon>
    </lineage>
</organism>